<dbReference type="InterPro" id="IPR036249">
    <property type="entry name" value="Thioredoxin-like_sf"/>
</dbReference>
<dbReference type="GO" id="GO:0034599">
    <property type="term" value="P:cellular response to oxidative stress"/>
    <property type="evidence" value="ECO:0007669"/>
    <property type="project" value="TreeGrafter"/>
</dbReference>
<dbReference type="InterPro" id="IPR000866">
    <property type="entry name" value="AhpC/TSA"/>
</dbReference>
<evidence type="ECO:0000313" key="15">
    <source>
        <dbReference type="Proteomes" id="UP000343335"/>
    </source>
</evidence>
<keyword evidence="4" id="KW-0049">Antioxidant</keyword>
<keyword evidence="3" id="KW-0575">Peroxidase</keyword>
<evidence type="ECO:0000256" key="9">
    <source>
        <dbReference type="ARBA" id="ARBA00038489"/>
    </source>
</evidence>
<evidence type="ECO:0000256" key="10">
    <source>
        <dbReference type="ARBA" id="ARBA00042639"/>
    </source>
</evidence>
<sequence length="217" mass="23598">MTLQAKLDAFKVQFESQVPQAAVDAMHRATDELIATGQAERAIKTGDVAPSFSLPDALGNTVVLSELLAKGPVVVTFYRGGWCPYCKLDLTALEEAADQIRAKGASLVVISPQTPVNSKKSTQELGLSFPILSDANGDVSNAFGLRFRMPDYLIETYKSFGVQLPAINGDDSWTLPMPSRFVIAQDGTIAYAEINPDYTQRPEPSEMYPVLDALPRQ</sequence>
<dbReference type="AlphaFoldDB" id="A0A5E4SUI6"/>
<dbReference type="InterPro" id="IPR013766">
    <property type="entry name" value="Thioredoxin_domain"/>
</dbReference>
<evidence type="ECO:0000256" key="1">
    <source>
        <dbReference type="ARBA" id="ARBA00003330"/>
    </source>
</evidence>
<evidence type="ECO:0000256" key="4">
    <source>
        <dbReference type="ARBA" id="ARBA00022862"/>
    </source>
</evidence>
<dbReference type="RefSeq" id="WP_150663171.1">
    <property type="nucleotide sequence ID" value="NZ_CABPSA010000001.1"/>
</dbReference>
<keyword evidence="14" id="KW-0808">Transferase</keyword>
<dbReference type="GO" id="GO:0016779">
    <property type="term" value="F:nucleotidyltransferase activity"/>
    <property type="evidence" value="ECO:0007669"/>
    <property type="project" value="UniProtKB-KW"/>
</dbReference>
<evidence type="ECO:0000259" key="13">
    <source>
        <dbReference type="PROSITE" id="PS51352"/>
    </source>
</evidence>
<organism evidence="14 15">
    <name type="scientific">Pandoraea commovens</name>
    <dbReference type="NCBI Taxonomy" id="2508289"/>
    <lineage>
        <taxon>Bacteria</taxon>
        <taxon>Pseudomonadati</taxon>
        <taxon>Pseudomonadota</taxon>
        <taxon>Betaproteobacteria</taxon>
        <taxon>Burkholderiales</taxon>
        <taxon>Burkholderiaceae</taxon>
        <taxon>Pandoraea</taxon>
    </lineage>
</organism>
<reference evidence="14 15" key="1">
    <citation type="submission" date="2019-08" db="EMBL/GenBank/DDBJ databases">
        <authorList>
            <person name="Peeters C."/>
        </authorList>
    </citation>
    <scope>NUCLEOTIDE SEQUENCE [LARGE SCALE GENOMIC DNA]</scope>
    <source>
        <strain evidence="14 15">LMG 31010</strain>
    </source>
</reference>
<dbReference type="Gene3D" id="3.40.30.10">
    <property type="entry name" value="Glutaredoxin"/>
    <property type="match status" value="1"/>
</dbReference>
<accession>A0A5E4SUI6</accession>
<dbReference type="Proteomes" id="UP000343335">
    <property type="component" value="Unassembled WGS sequence"/>
</dbReference>
<dbReference type="InterPro" id="IPR050924">
    <property type="entry name" value="Peroxiredoxin_BCP/PrxQ"/>
</dbReference>
<evidence type="ECO:0000256" key="8">
    <source>
        <dbReference type="ARBA" id="ARBA00032824"/>
    </source>
</evidence>
<dbReference type="PROSITE" id="PS51352">
    <property type="entry name" value="THIOREDOXIN_2"/>
    <property type="match status" value="1"/>
</dbReference>
<name>A0A5E4SUI6_9BURK</name>
<keyword evidence="14" id="KW-0548">Nucleotidyltransferase</keyword>
<evidence type="ECO:0000256" key="11">
    <source>
        <dbReference type="ARBA" id="ARBA00049091"/>
    </source>
</evidence>
<evidence type="ECO:0000256" key="3">
    <source>
        <dbReference type="ARBA" id="ARBA00022559"/>
    </source>
</evidence>
<dbReference type="EMBL" id="CABPSA010000001">
    <property type="protein sequence ID" value="VVD77459.1"/>
    <property type="molecule type" value="Genomic_DNA"/>
</dbReference>
<evidence type="ECO:0000256" key="5">
    <source>
        <dbReference type="ARBA" id="ARBA00023002"/>
    </source>
</evidence>
<keyword evidence="6" id="KW-1015">Disulfide bond</keyword>
<dbReference type="CDD" id="cd02970">
    <property type="entry name" value="PRX_like2"/>
    <property type="match status" value="1"/>
</dbReference>
<gene>
    <name evidence="14" type="ORF">PCO31010_00959</name>
</gene>
<dbReference type="Pfam" id="PF00578">
    <property type="entry name" value="AhpC-TSA"/>
    <property type="match status" value="1"/>
</dbReference>
<dbReference type="EC" id="1.11.1.24" evidence="2"/>
<dbReference type="GO" id="GO:0005737">
    <property type="term" value="C:cytoplasm"/>
    <property type="evidence" value="ECO:0007669"/>
    <property type="project" value="TreeGrafter"/>
</dbReference>
<evidence type="ECO:0000256" key="7">
    <source>
        <dbReference type="ARBA" id="ARBA00023284"/>
    </source>
</evidence>
<feature type="region of interest" description="Disordered" evidence="12">
    <location>
        <begin position="198"/>
        <end position="217"/>
    </location>
</feature>
<comment type="function">
    <text evidence="1">Thiol-specific peroxidase that catalyzes the reduction of hydrogen peroxide and organic hydroperoxides to water and alcohols, respectively. Plays a role in cell protection against oxidative stress by detoxifying peroxides and as sensor of hydrogen peroxide-mediated signaling events.</text>
</comment>
<dbReference type="PANTHER" id="PTHR42801:SF7">
    <property type="entry name" value="SLL1159 PROTEIN"/>
    <property type="match status" value="1"/>
</dbReference>
<feature type="domain" description="Thioredoxin" evidence="13">
    <location>
        <begin position="43"/>
        <end position="216"/>
    </location>
</feature>
<keyword evidence="5" id="KW-0560">Oxidoreductase</keyword>
<evidence type="ECO:0000256" key="12">
    <source>
        <dbReference type="SAM" id="MobiDB-lite"/>
    </source>
</evidence>
<dbReference type="OrthoDB" id="9809746at2"/>
<dbReference type="GO" id="GO:0008379">
    <property type="term" value="F:thioredoxin peroxidase activity"/>
    <property type="evidence" value="ECO:0007669"/>
    <property type="project" value="TreeGrafter"/>
</dbReference>
<protein>
    <recommendedName>
        <fullName evidence="2">thioredoxin-dependent peroxiredoxin</fullName>
        <ecNumber evidence="2">1.11.1.24</ecNumber>
    </recommendedName>
    <alternativeName>
        <fullName evidence="8">Thioredoxin peroxidase</fullName>
    </alternativeName>
    <alternativeName>
        <fullName evidence="10">Thioredoxin-dependent peroxiredoxin Bcp</fullName>
    </alternativeName>
</protein>
<evidence type="ECO:0000256" key="2">
    <source>
        <dbReference type="ARBA" id="ARBA00013017"/>
    </source>
</evidence>
<evidence type="ECO:0000313" key="14">
    <source>
        <dbReference type="EMBL" id="VVD77459.1"/>
    </source>
</evidence>
<proteinExistence type="inferred from homology"/>
<dbReference type="SUPFAM" id="SSF52833">
    <property type="entry name" value="Thioredoxin-like"/>
    <property type="match status" value="1"/>
</dbReference>
<comment type="catalytic activity">
    <reaction evidence="11">
        <text>a hydroperoxide + [thioredoxin]-dithiol = an alcohol + [thioredoxin]-disulfide + H2O</text>
        <dbReference type="Rhea" id="RHEA:62620"/>
        <dbReference type="Rhea" id="RHEA-COMP:10698"/>
        <dbReference type="Rhea" id="RHEA-COMP:10700"/>
        <dbReference type="ChEBI" id="CHEBI:15377"/>
        <dbReference type="ChEBI" id="CHEBI:29950"/>
        <dbReference type="ChEBI" id="CHEBI:30879"/>
        <dbReference type="ChEBI" id="CHEBI:35924"/>
        <dbReference type="ChEBI" id="CHEBI:50058"/>
        <dbReference type="EC" id="1.11.1.24"/>
    </reaction>
</comment>
<dbReference type="GO" id="GO:0045454">
    <property type="term" value="P:cell redox homeostasis"/>
    <property type="evidence" value="ECO:0007669"/>
    <property type="project" value="TreeGrafter"/>
</dbReference>
<comment type="similarity">
    <text evidence="9">Belongs to the peroxiredoxin family. BCP/PrxQ subfamily.</text>
</comment>
<dbReference type="PANTHER" id="PTHR42801">
    <property type="entry name" value="THIOREDOXIN-DEPENDENT PEROXIDE REDUCTASE"/>
    <property type="match status" value="1"/>
</dbReference>
<evidence type="ECO:0000256" key="6">
    <source>
        <dbReference type="ARBA" id="ARBA00023157"/>
    </source>
</evidence>
<keyword evidence="7" id="KW-0676">Redox-active center</keyword>